<keyword evidence="1" id="KW-0479">Metal-binding</keyword>
<dbReference type="AlphaFoldDB" id="A0AAV2SWQ2"/>
<evidence type="ECO:0000259" key="6">
    <source>
        <dbReference type="PROSITE" id="PS50157"/>
    </source>
</evidence>
<proteinExistence type="predicted"/>
<keyword evidence="4" id="KW-0862">Zinc</keyword>
<reference evidence="7 8" key="1">
    <citation type="submission" date="2024-05" db="EMBL/GenBank/DDBJ databases">
        <authorList>
            <person name="Wallberg A."/>
        </authorList>
    </citation>
    <scope>NUCLEOTIDE SEQUENCE [LARGE SCALE GENOMIC DNA]</scope>
</reference>
<comment type="caution">
    <text evidence="7">The sequence shown here is derived from an EMBL/GenBank/DDBJ whole genome shotgun (WGS) entry which is preliminary data.</text>
</comment>
<protein>
    <recommendedName>
        <fullName evidence="6">C2H2-type domain-containing protein</fullName>
    </recommendedName>
</protein>
<keyword evidence="3 5" id="KW-0863">Zinc-finger</keyword>
<dbReference type="PROSITE" id="PS50157">
    <property type="entry name" value="ZINC_FINGER_C2H2_2"/>
    <property type="match status" value="2"/>
</dbReference>
<feature type="domain" description="C2H2-type" evidence="6">
    <location>
        <begin position="137"/>
        <end position="164"/>
    </location>
</feature>
<dbReference type="SUPFAM" id="SSF57667">
    <property type="entry name" value="beta-beta-alpha zinc fingers"/>
    <property type="match status" value="3"/>
</dbReference>
<keyword evidence="8" id="KW-1185">Reference proteome</keyword>
<accession>A0AAV2SWQ2</accession>
<keyword evidence="2" id="KW-0677">Repeat</keyword>
<feature type="domain" description="C2H2-type" evidence="6">
    <location>
        <begin position="77"/>
        <end position="105"/>
    </location>
</feature>
<dbReference type="EMBL" id="CAXKWB010147558">
    <property type="protein sequence ID" value="CAL4247341.1"/>
    <property type="molecule type" value="Genomic_DNA"/>
</dbReference>
<name>A0AAV2SWQ2_MEGNR</name>
<evidence type="ECO:0000256" key="3">
    <source>
        <dbReference type="ARBA" id="ARBA00022771"/>
    </source>
</evidence>
<dbReference type="PANTHER" id="PTHR24379:SF121">
    <property type="entry name" value="C2H2-TYPE DOMAIN-CONTAINING PROTEIN"/>
    <property type="match status" value="1"/>
</dbReference>
<evidence type="ECO:0000256" key="5">
    <source>
        <dbReference type="PROSITE-ProRule" id="PRU00042"/>
    </source>
</evidence>
<dbReference type="Proteomes" id="UP001497623">
    <property type="component" value="Unassembled WGS sequence"/>
</dbReference>
<dbReference type="PROSITE" id="PS00028">
    <property type="entry name" value="ZINC_FINGER_C2H2_1"/>
    <property type="match status" value="3"/>
</dbReference>
<feature type="non-terminal residue" evidence="7">
    <location>
        <position position="289"/>
    </location>
</feature>
<gene>
    <name evidence="7" type="ORF">MNOR_LOCUS41293</name>
</gene>
<evidence type="ECO:0000313" key="8">
    <source>
        <dbReference type="Proteomes" id="UP001497623"/>
    </source>
</evidence>
<organism evidence="7 8">
    <name type="scientific">Meganyctiphanes norvegica</name>
    <name type="common">Northern krill</name>
    <name type="synonym">Thysanopoda norvegica</name>
    <dbReference type="NCBI Taxonomy" id="48144"/>
    <lineage>
        <taxon>Eukaryota</taxon>
        <taxon>Metazoa</taxon>
        <taxon>Ecdysozoa</taxon>
        <taxon>Arthropoda</taxon>
        <taxon>Crustacea</taxon>
        <taxon>Multicrustacea</taxon>
        <taxon>Malacostraca</taxon>
        <taxon>Eumalacostraca</taxon>
        <taxon>Eucarida</taxon>
        <taxon>Euphausiacea</taxon>
        <taxon>Euphausiidae</taxon>
        <taxon>Meganyctiphanes</taxon>
    </lineage>
</organism>
<sequence>MLGHYSANNAFQCTVCDLKFTTNAAKKIHMGKHGKKKYLYCPVCLAQFKDPLKFRKHRLDLLCDSNIHPKKISKKITMCGICNRDFYRPVEREKHMQQTHGISDPRCFKCEYKAADMKDLQDHIRIHFPSIRKSKPCICTICGNRCNSNGMLIHHMKTHKAEKIACTECNFVGKNAISLRSHMLAHKNMNRYKNCSEENSYRTQQNSGAKDKDLGYGGFTILKLESGSDVTSPKMNMDVNTEAVAVKSEPNTFLDLECSYVAEGHKDLTRHMDDHMSNAMIEIKDEDIK</sequence>
<evidence type="ECO:0000256" key="4">
    <source>
        <dbReference type="ARBA" id="ARBA00022833"/>
    </source>
</evidence>
<dbReference type="Gene3D" id="3.30.160.60">
    <property type="entry name" value="Classic Zinc Finger"/>
    <property type="match status" value="3"/>
</dbReference>
<evidence type="ECO:0000256" key="1">
    <source>
        <dbReference type="ARBA" id="ARBA00022723"/>
    </source>
</evidence>
<dbReference type="InterPro" id="IPR036236">
    <property type="entry name" value="Znf_C2H2_sf"/>
</dbReference>
<evidence type="ECO:0000313" key="7">
    <source>
        <dbReference type="EMBL" id="CAL4247341.1"/>
    </source>
</evidence>
<dbReference type="InterPro" id="IPR013087">
    <property type="entry name" value="Znf_C2H2_type"/>
</dbReference>
<dbReference type="GO" id="GO:0008270">
    <property type="term" value="F:zinc ion binding"/>
    <property type="evidence" value="ECO:0007669"/>
    <property type="project" value="UniProtKB-KW"/>
</dbReference>
<dbReference type="PANTHER" id="PTHR24379">
    <property type="entry name" value="KRAB AND ZINC FINGER DOMAIN-CONTAINING"/>
    <property type="match status" value="1"/>
</dbReference>
<dbReference type="SMART" id="SM00355">
    <property type="entry name" value="ZnF_C2H2"/>
    <property type="match status" value="7"/>
</dbReference>
<evidence type="ECO:0000256" key="2">
    <source>
        <dbReference type="ARBA" id="ARBA00022737"/>
    </source>
</evidence>